<evidence type="ECO:0000313" key="3">
    <source>
        <dbReference type="Proteomes" id="UP001310594"/>
    </source>
</evidence>
<name>A0AAN7W8W7_9PEZI</name>
<reference evidence="2" key="1">
    <citation type="submission" date="2023-08" db="EMBL/GenBank/DDBJ databases">
        <title>Black Yeasts Isolated from many extreme environments.</title>
        <authorList>
            <person name="Coleine C."/>
            <person name="Stajich J.E."/>
            <person name="Selbmann L."/>
        </authorList>
    </citation>
    <scope>NUCLEOTIDE SEQUENCE</scope>
    <source>
        <strain evidence="2">CCFEE 5810</strain>
    </source>
</reference>
<feature type="compositionally biased region" description="Polar residues" evidence="1">
    <location>
        <begin position="95"/>
        <end position="109"/>
    </location>
</feature>
<feature type="region of interest" description="Disordered" evidence="1">
    <location>
        <begin position="1"/>
        <end position="61"/>
    </location>
</feature>
<dbReference type="EMBL" id="JAVRQU010000006">
    <property type="protein sequence ID" value="KAK5701915.1"/>
    <property type="molecule type" value="Genomic_DNA"/>
</dbReference>
<proteinExistence type="predicted"/>
<evidence type="ECO:0000256" key="1">
    <source>
        <dbReference type="SAM" id="MobiDB-lite"/>
    </source>
</evidence>
<evidence type="ECO:0008006" key="4">
    <source>
        <dbReference type="Google" id="ProtNLM"/>
    </source>
</evidence>
<sequence>MNTQTVNEKYQEEAPPYEAYAPTVQSQDQTLYDGHAPSSRGPPMDEISSPHSAYPAQPNAAPATMEYVPAPRMVTPLNRLAGKEPQDIDCPNCKRATQTRVQPEHSNMT</sequence>
<dbReference type="AlphaFoldDB" id="A0AAN7W8W7"/>
<evidence type="ECO:0000313" key="2">
    <source>
        <dbReference type="EMBL" id="KAK5701915.1"/>
    </source>
</evidence>
<comment type="caution">
    <text evidence="2">The sequence shown here is derived from an EMBL/GenBank/DDBJ whole genome shotgun (WGS) entry which is preliminary data.</text>
</comment>
<feature type="region of interest" description="Disordered" evidence="1">
    <location>
        <begin position="82"/>
        <end position="109"/>
    </location>
</feature>
<dbReference type="Proteomes" id="UP001310594">
    <property type="component" value="Unassembled WGS sequence"/>
</dbReference>
<organism evidence="2 3">
    <name type="scientific">Elasticomyces elasticus</name>
    <dbReference type="NCBI Taxonomy" id="574655"/>
    <lineage>
        <taxon>Eukaryota</taxon>
        <taxon>Fungi</taxon>
        <taxon>Dikarya</taxon>
        <taxon>Ascomycota</taxon>
        <taxon>Pezizomycotina</taxon>
        <taxon>Dothideomycetes</taxon>
        <taxon>Dothideomycetidae</taxon>
        <taxon>Mycosphaerellales</taxon>
        <taxon>Teratosphaeriaceae</taxon>
        <taxon>Elasticomyces</taxon>
    </lineage>
</organism>
<gene>
    <name evidence="2" type="ORF">LTR97_004733</name>
</gene>
<protein>
    <recommendedName>
        <fullName evidence="4">LITAF domain-containing protein</fullName>
    </recommendedName>
</protein>
<accession>A0AAN7W8W7</accession>